<protein>
    <submittedName>
        <fullName evidence="2">Histidine kinase-, DNA gyrase B-, and HSP90-like ATPase</fullName>
    </submittedName>
</protein>
<evidence type="ECO:0000313" key="3">
    <source>
        <dbReference type="Proteomes" id="UP000198725"/>
    </source>
</evidence>
<name>A0A1I4CRD2_9GAMM</name>
<keyword evidence="2" id="KW-0418">Kinase</keyword>
<dbReference type="SUPFAM" id="SSF55874">
    <property type="entry name" value="ATPase domain of HSP90 chaperone/DNA topoisomerase II/histidine kinase"/>
    <property type="match status" value="1"/>
</dbReference>
<evidence type="ECO:0000256" key="1">
    <source>
        <dbReference type="SAM" id="MobiDB-lite"/>
    </source>
</evidence>
<keyword evidence="3" id="KW-1185">Reference proteome</keyword>
<dbReference type="Gene3D" id="3.30.565.10">
    <property type="entry name" value="Histidine kinase-like ATPase, C-terminal domain"/>
    <property type="match status" value="1"/>
</dbReference>
<feature type="region of interest" description="Disordered" evidence="1">
    <location>
        <begin position="378"/>
        <end position="425"/>
    </location>
</feature>
<dbReference type="InterPro" id="IPR036890">
    <property type="entry name" value="HATPase_C_sf"/>
</dbReference>
<dbReference type="GO" id="GO:0016301">
    <property type="term" value="F:kinase activity"/>
    <property type="evidence" value="ECO:0007669"/>
    <property type="project" value="UniProtKB-KW"/>
</dbReference>
<sequence length="460" mass="51841">MVEETTGGDMAGRAKGHELIPSARRLITSLRDMGYDFAAAVADVVDNSIEARATKIDVDVHFDGDESWVRITDNGTGMKPAQIREALRYGAERDYDEDALGKFGLGLKTASMSQCRRLTVASRSSTERAEVHAYCWDLAHVVKVNAWEILEVGRKERPEHLDAPLKKHTGTVVLWQRLDRILGYKHPYGEAAKKRLSGMCRELEQHLAMVFHRYLAGEAGRRKIRIQINGNAVQPWDPFVRHEPKTKRLETVTLHYDHEGIRGDILIEPYVLPHQDDFDSTQAHSAAAGPLRWNRQQGFYIYRANRMIQSGGWSNLRTLDEHTKLARVAVSFDPHLDEAFRINVAKMRVQLPQLLKEHFDKAVGPVIKIAQNAYRRSAENGGSRRLTARSRSAQGLSSVQTNPAASPPNFQDAKPASGPANGRLWTVEEVRQAAERVATEKELPVVRSVFDRLEKGKRHD</sequence>
<accession>A0A1I4CRD2</accession>
<dbReference type="EMBL" id="FOSR01000007">
    <property type="protein sequence ID" value="SFK83864.1"/>
    <property type="molecule type" value="Genomic_DNA"/>
</dbReference>
<gene>
    <name evidence="2" type="ORF">SAMN05192579_107145</name>
</gene>
<proteinExistence type="predicted"/>
<dbReference type="Proteomes" id="UP000198725">
    <property type="component" value="Unassembled WGS sequence"/>
</dbReference>
<feature type="compositionally biased region" description="Polar residues" evidence="1">
    <location>
        <begin position="389"/>
        <end position="404"/>
    </location>
</feature>
<dbReference type="RefSeq" id="WP_175481547.1">
    <property type="nucleotide sequence ID" value="NZ_FOSR01000007.1"/>
</dbReference>
<reference evidence="3" key="1">
    <citation type="submission" date="2016-10" db="EMBL/GenBank/DDBJ databases">
        <authorList>
            <person name="Varghese N."/>
            <person name="Submissions S."/>
        </authorList>
    </citation>
    <scope>NUCLEOTIDE SEQUENCE [LARGE SCALE GENOMIC DNA]</scope>
    <source>
        <strain evidence="3">MO64</strain>
    </source>
</reference>
<organism evidence="2 3">
    <name type="scientific">Rhodanobacter glycinis</name>
    <dbReference type="NCBI Taxonomy" id="582702"/>
    <lineage>
        <taxon>Bacteria</taxon>
        <taxon>Pseudomonadati</taxon>
        <taxon>Pseudomonadota</taxon>
        <taxon>Gammaproteobacteria</taxon>
        <taxon>Lysobacterales</taxon>
        <taxon>Rhodanobacteraceae</taxon>
        <taxon>Rhodanobacter</taxon>
    </lineage>
</organism>
<keyword evidence="2" id="KW-0808">Transferase</keyword>
<dbReference type="Pfam" id="PF13589">
    <property type="entry name" value="HATPase_c_3"/>
    <property type="match status" value="1"/>
</dbReference>
<evidence type="ECO:0000313" key="2">
    <source>
        <dbReference type="EMBL" id="SFK83864.1"/>
    </source>
</evidence>
<dbReference type="AlphaFoldDB" id="A0A1I4CRD2"/>